<feature type="transmembrane region" description="Helical" evidence="1">
    <location>
        <begin position="76"/>
        <end position="101"/>
    </location>
</feature>
<dbReference type="RefSeq" id="WP_108432283.1">
    <property type="nucleotide sequence ID" value="NZ_CP026947.1"/>
</dbReference>
<keyword evidence="1" id="KW-1133">Transmembrane helix</keyword>
<protein>
    <submittedName>
        <fullName evidence="2">ABC transporter permease</fullName>
    </submittedName>
</protein>
<evidence type="ECO:0000256" key="1">
    <source>
        <dbReference type="SAM" id="Phobius"/>
    </source>
</evidence>
<comment type="caution">
    <text evidence="2">The sequence shown here is derived from an EMBL/GenBank/DDBJ whole genome shotgun (WGS) entry which is preliminary data.</text>
</comment>
<organism evidence="2 3">
    <name type="scientific">Corynebacterium yudongzhengii</name>
    <dbReference type="NCBI Taxonomy" id="2080740"/>
    <lineage>
        <taxon>Bacteria</taxon>
        <taxon>Bacillati</taxon>
        <taxon>Actinomycetota</taxon>
        <taxon>Actinomycetes</taxon>
        <taxon>Mycobacteriales</taxon>
        <taxon>Corynebacteriaceae</taxon>
        <taxon>Corynebacterium</taxon>
    </lineage>
</organism>
<dbReference type="KEGG" id="cyz:C3B44_10300"/>
<evidence type="ECO:0000313" key="3">
    <source>
        <dbReference type="Proteomes" id="UP000244989"/>
    </source>
</evidence>
<keyword evidence="1" id="KW-0472">Membrane</keyword>
<accession>A0A2U1T4V9</accession>
<dbReference type="OrthoDB" id="4420358at2"/>
<feature type="transmembrane region" description="Helical" evidence="1">
    <location>
        <begin position="196"/>
        <end position="214"/>
    </location>
</feature>
<dbReference type="Proteomes" id="UP000244989">
    <property type="component" value="Unassembled WGS sequence"/>
</dbReference>
<keyword evidence="3" id="KW-1185">Reference proteome</keyword>
<evidence type="ECO:0000313" key="2">
    <source>
        <dbReference type="EMBL" id="PWC01023.1"/>
    </source>
</evidence>
<name>A0A2U1T4V9_9CORY</name>
<feature type="transmembrane region" description="Helical" evidence="1">
    <location>
        <begin position="167"/>
        <end position="189"/>
    </location>
</feature>
<proteinExistence type="predicted"/>
<feature type="transmembrane region" description="Helical" evidence="1">
    <location>
        <begin position="245"/>
        <end position="268"/>
    </location>
</feature>
<feature type="transmembrane region" description="Helical" evidence="1">
    <location>
        <begin position="122"/>
        <end position="143"/>
    </location>
</feature>
<dbReference type="EMBL" id="QEEZ01000021">
    <property type="protein sequence ID" value="PWC01023.1"/>
    <property type="molecule type" value="Genomic_DNA"/>
</dbReference>
<reference evidence="3" key="1">
    <citation type="submission" date="2018-04" db="EMBL/GenBank/DDBJ databases">
        <authorList>
            <person name="Liu S."/>
            <person name="Wang Z."/>
            <person name="Li J."/>
        </authorList>
    </citation>
    <scope>NUCLEOTIDE SEQUENCE [LARGE SCALE GENOMIC DNA]</scope>
    <source>
        <strain evidence="3">2189</strain>
    </source>
</reference>
<sequence length="272" mass="29698">MFINTLRSEWTKLRSTASFWWTTALVFVVSLSITGLTAALVSPQDPAAAGAGAGNQEFYVEADPAMGALITPQTAIFPYLMFGMAVVLIQAIMVVTTEYRFGLTSGNFLATPKRWPVVVAKLVLYGFIGALIALVFTVAAYVLTNTLLAEEIQDTFTPFEDEAGQRLLWVLPLVTVVAIMFVQGIGWLVRQTAGTVAITIILLLGFDQLLRVIPDVGAEIARAMPFLNMNAFIQNMPYENTDWPVWSSLAVFAAWAIVAWVAGLVVTLRRDA</sequence>
<feature type="transmembrane region" description="Helical" evidence="1">
    <location>
        <begin position="20"/>
        <end position="41"/>
    </location>
</feature>
<gene>
    <name evidence="2" type="ORF">DF222_09810</name>
</gene>
<keyword evidence="1" id="KW-0812">Transmembrane</keyword>
<dbReference type="AlphaFoldDB" id="A0A2U1T4V9"/>